<dbReference type="InterPro" id="IPR011992">
    <property type="entry name" value="EF-hand-dom_pair"/>
</dbReference>
<dbReference type="EMBL" id="AMFJ01000182">
    <property type="protein sequence ID" value="EKE29390.1"/>
    <property type="molecule type" value="Genomic_DNA"/>
</dbReference>
<gene>
    <name evidence="2" type="ORF">ACD_2C00182G0015</name>
</gene>
<keyword evidence="1" id="KW-0812">Transmembrane</keyword>
<proteinExistence type="predicted"/>
<sequence>MKKIYIYSIALILVLLGWFAFFTKKWTSVTSIILKPFSEKAAKAEWPLNLDDATVSIYKAQKWKDDESGSIASDQRDFLKKLWESGDVTSSVDGWVSYDQYKKLISEYSWTKNEYSIEIDAVDYETNSFIGSGSLYVNGVKIWNLDKWKYIWDFEWPKWAELFNFMIRTSWYWDWFLTMNALNSNWNLLLWTIKMKKSESRTVNLDKDQRISFKDFSIYVPHCSLVSESQECFSGEASIEAVFVTWDEANSRKISLWNMRAIIWDWKIGWLISGWMAFIEFKDKDWNYLKVWNGKTVTVSYKVSEDDITRMKSVIGKMNWSDDWYWFFDKRTSLWEKRDAKITLNEKELTWSAEVGEIY</sequence>
<protein>
    <submittedName>
        <fullName evidence="2">Uncharacterized protein</fullName>
    </submittedName>
</protein>
<evidence type="ECO:0000256" key="1">
    <source>
        <dbReference type="SAM" id="Phobius"/>
    </source>
</evidence>
<comment type="caution">
    <text evidence="2">The sequence shown here is derived from an EMBL/GenBank/DDBJ whole genome shotgun (WGS) entry which is preliminary data.</text>
</comment>
<keyword evidence="1" id="KW-0472">Membrane</keyword>
<reference evidence="2" key="1">
    <citation type="journal article" date="2012" name="Science">
        <title>Fermentation, hydrogen, and sulfur metabolism in multiple uncultivated bacterial phyla.</title>
        <authorList>
            <person name="Wrighton K.C."/>
            <person name="Thomas B.C."/>
            <person name="Sharon I."/>
            <person name="Miller C.S."/>
            <person name="Castelle C.J."/>
            <person name="VerBerkmoes N.C."/>
            <person name="Wilkins M.J."/>
            <person name="Hettich R.L."/>
            <person name="Lipton M.S."/>
            <person name="Williams K.H."/>
            <person name="Long P.E."/>
            <person name="Banfield J.F."/>
        </authorList>
    </citation>
    <scope>NUCLEOTIDE SEQUENCE [LARGE SCALE GENOMIC DNA]</scope>
</reference>
<accession>K2H0P9</accession>
<feature type="transmembrane region" description="Helical" evidence="1">
    <location>
        <begin position="6"/>
        <end position="23"/>
    </location>
</feature>
<evidence type="ECO:0000313" key="2">
    <source>
        <dbReference type="EMBL" id="EKE29390.1"/>
    </source>
</evidence>
<name>K2H0P9_9BACT</name>
<keyword evidence="1" id="KW-1133">Transmembrane helix</keyword>
<organism evidence="2">
    <name type="scientific">uncultured bacterium</name>
    <name type="common">gcode 4</name>
    <dbReference type="NCBI Taxonomy" id="1234023"/>
    <lineage>
        <taxon>Bacteria</taxon>
        <taxon>environmental samples</taxon>
    </lineage>
</organism>
<dbReference type="AlphaFoldDB" id="K2H0P9"/>
<dbReference type="SUPFAM" id="SSF47473">
    <property type="entry name" value="EF-hand"/>
    <property type="match status" value="1"/>
</dbReference>